<sequence>MRTRRAPSLLALGAATALALAACASGGSTAGPSGSSGSGPADGTPTATASSAPPSSASPSTSPTAGGDDDGVEPTASPLPADDPTDDQPFPADLAPDLQEAGGDARLGLTGIRVGLGEGYERVVLDLEGTGQPGWDAQYRTTGPAQEGSGDPVEVDGDAVLWVTVTGLAYPGDGVTDVTAAPRTDPEGTEVVEEVVYDGVFEGQAQVWIGLDEQRPFRVFRLEDPARVVIDVVGTDG</sequence>
<dbReference type="EMBL" id="FOKA01000020">
    <property type="protein sequence ID" value="SFB39110.1"/>
    <property type="molecule type" value="Genomic_DNA"/>
</dbReference>
<reference evidence="4 5" key="1">
    <citation type="submission" date="2016-10" db="EMBL/GenBank/DDBJ databases">
        <authorList>
            <person name="de Groot N.N."/>
        </authorList>
    </citation>
    <scope>NUCLEOTIDE SEQUENCE [LARGE SCALE GENOMIC DNA]</scope>
    <source>
        <strain evidence="4 5">CGMCC 4.6945</strain>
    </source>
</reference>
<keyword evidence="2" id="KW-0732">Signal</keyword>
<evidence type="ECO:0000256" key="2">
    <source>
        <dbReference type="SAM" id="SignalP"/>
    </source>
</evidence>
<accession>A0A1I1AS00</accession>
<proteinExistence type="predicted"/>
<dbReference type="AlphaFoldDB" id="A0A1I1AS00"/>
<evidence type="ECO:0000313" key="5">
    <source>
        <dbReference type="Proteomes" id="UP000199012"/>
    </source>
</evidence>
<dbReference type="Pfam" id="PF24837">
    <property type="entry name" value="AMIN-like"/>
    <property type="match status" value="1"/>
</dbReference>
<dbReference type="Proteomes" id="UP000199012">
    <property type="component" value="Unassembled WGS sequence"/>
</dbReference>
<feature type="compositionally biased region" description="Low complexity" evidence="1">
    <location>
        <begin position="24"/>
        <end position="66"/>
    </location>
</feature>
<protein>
    <recommendedName>
        <fullName evidence="3">AMIN-like domain-containing protein</fullName>
    </recommendedName>
</protein>
<evidence type="ECO:0000313" key="4">
    <source>
        <dbReference type="EMBL" id="SFB39110.1"/>
    </source>
</evidence>
<organism evidence="4 5">
    <name type="scientific">Cellulomonas marina</name>
    <dbReference type="NCBI Taxonomy" id="988821"/>
    <lineage>
        <taxon>Bacteria</taxon>
        <taxon>Bacillati</taxon>
        <taxon>Actinomycetota</taxon>
        <taxon>Actinomycetes</taxon>
        <taxon>Micrococcales</taxon>
        <taxon>Cellulomonadaceae</taxon>
        <taxon>Cellulomonas</taxon>
    </lineage>
</organism>
<name>A0A1I1AS00_9CELL</name>
<gene>
    <name evidence="4" type="ORF">SAMN05421867_12020</name>
</gene>
<evidence type="ECO:0000259" key="3">
    <source>
        <dbReference type="Pfam" id="PF24837"/>
    </source>
</evidence>
<evidence type="ECO:0000256" key="1">
    <source>
        <dbReference type="SAM" id="MobiDB-lite"/>
    </source>
</evidence>
<feature type="signal peptide" evidence="2">
    <location>
        <begin position="1"/>
        <end position="30"/>
    </location>
</feature>
<dbReference type="STRING" id="988821.SAMN05421867_12020"/>
<dbReference type="RefSeq" id="WP_239079016.1">
    <property type="nucleotide sequence ID" value="NZ_BONM01000033.1"/>
</dbReference>
<feature type="domain" description="AMIN-like" evidence="3">
    <location>
        <begin position="109"/>
        <end position="232"/>
    </location>
</feature>
<feature type="chain" id="PRO_5039604020" description="AMIN-like domain-containing protein" evidence="2">
    <location>
        <begin position="31"/>
        <end position="237"/>
    </location>
</feature>
<dbReference type="InterPro" id="IPR056303">
    <property type="entry name" value="AMIN-like"/>
</dbReference>
<feature type="region of interest" description="Disordered" evidence="1">
    <location>
        <begin position="24"/>
        <end position="102"/>
    </location>
</feature>
<dbReference type="PROSITE" id="PS51257">
    <property type="entry name" value="PROKAR_LIPOPROTEIN"/>
    <property type="match status" value="1"/>
</dbReference>
<keyword evidence="5" id="KW-1185">Reference proteome</keyword>